<accession>W5T8M9</accession>
<dbReference type="EMBL" id="CP006850">
    <property type="protein sequence ID" value="AHH15479.1"/>
    <property type="molecule type" value="Genomic_DNA"/>
</dbReference>
<dbReference type="PANTHER" id="PTHR11941">
    <property type="entry name" value="ENOYL-COA HYDRATASE-RELATED"/>
    <property type="match status" value="1"/>
</dbReference>
<dbReference type="CDD" id="cd06558">
    <property type="entry name" value="crotonase-like"/>
    <property type="match status" value="1"/>
</dbReference>
<dbReference type="PANTHER" id="PTHR11941:SF169">
    <property type="entry name" value="(7AS)-7A-METHYL-1,5-DIOXO-2,3,5,6,7,7A-HEXAHYDRO-1H-INDENE-CARBOXYL-COA HYDROLASE"/>
    <property type="match status" value="1"/>
</dbReference>
<dbReference type="GO" id="GO:0004300">
    <property type="term" value="F:enoyl-CoA hydratase activity"/>
    <property type="evidence" value="ECO:0007669"/>
    <property type="project" value="UniProtKB-EC"/>
</dbReference>
<evidence type="ECO:0000256" key="7">
    <source>
        <dbReference type="ARBA" id="ARBA00023717"/>
    </source>
</evidence>
<dbReference type="eggNOG" id="COG1024">
    <property type="taxonomic scope" value="Bacteria"/>
</dbReference>
<dbReference type="SUPFAM" id="SSF52096">
    <property type="entry name" value="ClpP/crotonase"/>
    <property type="match status" value="1"/>
</dbReference>
<dbReference type="InterPro" id="IPR018376">
    <property type="entry name" value="Enoyl-CoA_hyd/isom_CS"/>
</dbReference>
<dbReference type="OrthoDB" id="8452484at2"/>
<dbReference type="InterPro" id="IPR001753">
    <property type="entry name" value="Enoyl-CoA_hydra/iso"/>
</dbReference>
<dbReference type="STRING" id="1415166.NONO_c06710"/>
<dbReference type="GO" id="GO:0006635">
    <property type="term" value="P:fatty acid beta-oxidation"/>
    <property type="evidence" value="ECO:0007669"/>
    <property type="project" value="TreeGrafter"/>
</dbReference>
<comment type="catalytic activity">
    <reaction evidence="6">
        <text>a (3S)-3-hydroxyacyl-CoA = a (2E)-enoyl-CoA + H2O</text>
        <dbReference type="Rhea" id="RHEA:16105"/>
        <dbReference type="ChEBI" id="CHEBI:15377"/>
        <dbReference type="ChEBI" id="CHEBI:57318"/>
        <dbReference type="ChEBI" id="CHEBI:58856"/>
        <dbReference type="EC" id="4.2.1.17"/>
    </reaction>
</comment>
<keyword evidence="3" id="KW-0276">Fatty acid metabolism</keyword>
<dbReference type="Proteomes" id="UP000019150">
    <property type="component" value="Chromosome"/>
</dbReference>
<comment type="similarity">
    <text evidence="2 8">Belongs to the enoyl-CoA hydratase/isomerase family.</text>
</comment>
<evidence type="ECO:0000256" key="6">
    <source>
        <dbReference type="ARBA" id="ARBA00023709"/>
    </source>
</evidence>
<evidence type="ECO:0000256" key="4">
    <source>
        <dbReference type="ARBA" id="ARBA00023098"/>
    </source>
</evidence>
<keyword evidence="5" id="KW-0456">Lyase</keyword>
<comment type="function">
    <text evidence="1">Could possibly oxidize fatty acids using specific components.</text>
</comment>
<gene>
    <name evidence="9" type="ORF">NONO_c06710</name>
</gene>
<sequence>MPVTISHAGSVGICTLDRAPVNAFDERQAGEFAAAIAELGGNPDVGAIVIRSAAKVFCAGADIAMMDSWRDLPDRGERLEAFCLLLQEAFAAVEASPKPTIAAIDGAATGGGFELALACDFRIARSTAKIGLPEVGIGLLPGAGGTQRLTRLVGPGIAYRLILGAELVDGTTAERLGLVHWAGGETESAAMTLAERLAAHPADAYNAAKRCIASAHTGDGYALERKEIGDLIRTEETARRLDRFVSR</sequence>
<keyword evidence="9" id="KW-0413">Isomerase</keyword>
<dbReference type="KEGG" id="nno:NONO_c06710"/>
<name>W5T8M9_9NOCA</name>
<evidence type="ECO:0000313" key="10">
    <source>
        <dbReference type="Proteomes" id="UP000019150"/>
    </source>
</evidence>
<evidence type="ECO:0000256" key="1">
    <source>
        <dbReference type="ARBA" id="ARBA00002994"/>
    </source>
</evidence>
<evidence type="ECO:0000256" key="5">
    <source>
        <dbReference type="ARBA" id="ARBA00023239"/>
    </source>
</evidence>
<dbReference type="PROSITE" id="PS00166">
    <property type="entry name" value="ENOYL_COA_HYDRATASE"/>
    <property type="match status" value="1"/>
</dbReference>
<reference evidence="9 10" key="1">
    <citation type="journal article" date="2014" name="Appl. Environ. Microbiol.">
        <title>Insights into the Microbial Degradation of Rubber and Gutta-Percha by Analysis of the Complete Genome of Nocardia nova SH22a.</title>
        <authorList>
            <person name="Luo Q."/>
            <person name="Hiessl S."/>
            <person name="Poehlein A."/>
            <person name="Daniel R."/>
            <person name="Steinbuchel A."/>
        </authorList>
    </citation>
    <scope>NUCLEOTIDE SEQUENCE [LARGE SCALE GENOMIC DNA]</scope>
    <source>
        <strain evidence="9">SH22a</strain>
    </source>
</reference>
<keyword evidence="4" id="KW-0443">Lipid metabolism</keyword>
<evidence type="ECO:0000313" key="9">
    <source>
        <dbReference type="EMBL" id="AHH15479.1"/>
    </source>
</evidence>
<evidence type="ECO:0000256" key="8">
    <source>
        <dbReference type="RuleBase" id="RU003707"/>
    </source>
</evidence>
<dbReference type="AlphaFoldDB" id="W5T8M9"/>
<dbReference type="HOGENOM" id="CLU_009834_7_6_11"/>
<dbReference type="Gene3D" id="3.90.226.10">
    <property type="entry name" value="2-enoyl-CoA Hydratase, Chain A, domain 1"/>
    <property type="match status" value="1"/>
</dbReference>
<keyword evidence="10" id="KW-1185">Reference proteome</keyword>
<dbReference type="PATRIC" id="fig|1415166.3.peg.681"/>
<evidence type="ECO:0000256" key="3">
    <source>
        <dbReference type="ARBA" id="ARBA00022832"/>
    </source>
</evidence>
<dbReference type="InterPro" id="IPR029045">
    <property type="entry name" value="ClpP/crotonase-like_dom_sf"/>
</dbReference>
<organism evidence="9 10">
    <name type="scientific">Nocardia nova SH22a</name>
    <dbReference type="NCBI Taxonomy" id="1415166"/>
    <lineage>
        <taxon>Bacteria</taxon>
        <taxon>Bacillati</taxon>
        <taxon>Actinomycetota</taxon>
        <taxon>Actinomycetes</taxon>
        <taxon>Mycobacteriales</taxon>
        <taxon>Nocardiaceae</taxon>
        <taxon>Nocardia</taxon>
    </lineage>
</organism>
<proteinExistence type="inferred from homology"/>
<dbReference type="GO" id="GO:0016853">
    <property type="term" value="F:isomerase activity"/>
    <property type="evidence" value="ECO:0007669"/>
    <property type="project" value="UniProtKB-KW"/>
</dbReference>
<comment type="catalytic activity">
    <reaction evidence="7">
        <text>a 4-saturated-(3S)-3-hydroxyacyl-CoA = a (3E)-enoyl-CoA + H2O</text>
        <dbReference type="Rhea" id="RHEA:20724"/>
        <dbReference type="ChEBI" id="CHEBI:15377"/>
        <dbReference type="ChEBI" id="CHEBI:58521"/>
        <dbReference type="ChEBI" id="CHEBI:137480"/>
        <dbReference type="EC" id="4.2.1.17"/>
    </reaction>
</comment>
<dbReference type="Pfam" id="PF00378">
    <property type="entry name" value="ECH_1"/>
    <property type="match status" value="1"/>
</dbReference>
<evidence type="ECO:0000256" key="2">
    <source>
        <dbReference type="ARBA" id="ARBA00005254"/>
    </source>
</evidence>
<protein>
    <submittedName>
        <fullName evidence="9">Enoyl-CoA hydratase/isomerase family protein</fullName>
    </submittedName>
</protein>
<dbReference type="RefSeq" id="WP_025347005.1">
    <property type="nucleotide sequence ID" value="NZ_CP006850.1"/>
</dbReference>